<comment type="caution">
    <text evidence="2">The sequence shown here is derived from an EMBL/GenBank/DDBJ whole genome shotgun (WGS) entry which is preliminary data.</text>
</comment>
<evidence type="ECO:0000313" key="2">
    <source>
        <dbReference type="EMBL" id="RZG68834.1"/>
    </source>
</evidence>
<dbReference type="RefSeq" id="WP_130144228.1">
    <property type="nucleotide sequence ID" value="NZ_SGSU01000003.1"/>
</dbReference>
<accession>A0A4Q7B193</accession>
<evidence type="ECO:0000313" key="3">
    <source>
        <dbReference type="Proteomes" id="UP000293483"/>
    </source>
</evidence>
<keyword evidence="1" id="KW-1133">Transmembrane helix</keyword>
<evidence type="ECO:0000256" key="1">
    <source>
        <dbReference type="SAM" id="Phobius"/>
    </source>
</evidence>
<organism evidence="2 3">
    <name type="scientific">Acinetobacter bouvetii</name>
    <dbReference type="NCBI Taxonomy" id="202951"/>
    <lineage>
        <taxon>Bacteria</taxon>
        <taxon>Pseudomonadati</taxon>
        <taxon>Pseudomonadota</taxon>
        <taxon>Gammaproteobacteria</taxon>
        <taxon>Moraxellales</taxon>
        <taxon>Moraxellaceae</taxon>
        <taxon>Acinetobacter</taxon>
    </lineage>
</organism>
<name>A0A4Q7B193_9GAMM</name>
<reference evidence="2 3" key="1">
    <citation type="submission" date="2019-02" db="EMBL/GenBank/DDBJ databases">
        <title>The Batch Genome Submission of Acinetobacter spp. strains.</title>
        <authorList>
            <person name="Qin J."/>
            <person name="Hu Y."/>
            <person name="Ye H."/>
            <person name="Wei L."/>
            <person name="Feng Y."/>
            <person name="Zong Z."/>
        </authorList>
    </citation>
    <scope>NUCLEOTIDE SEQUENCE [LARGE SCALE GENOMIC DNA]</scope>
    <source>
        <strain evidence="2 3">WCHABo060081</strain>
    </source>
</reference>
<keyword evidence="1" id="KW-0812">Transmembrane</keyword>
<dbReference type="EMBL" id="SGSU01000003">
    <property type="protein sequence ID" value="RZG68834.1"/>
    <property type="molecule type" value="Genomic_DNA"/>
</dbReference>
<protein>
    <submittedName>
        <fullName evidence="2">Uncharacterized protein</fullName>
    </submittedName>
</protein>
<dbReference type="Proteomes" id="UP000293483">
    <property type="component" value="Unassembled WGS sequence"/>
</dbReference>
<proteinExistence type="predicted"/>
<gene>
    <name evidence="2" type="ORF">EXE25_03960</name>
</gene>
<sequence>MRRKGDGYLHDALQILRYGLTGLIALAGMLCLCVVFFIVAVLIFGTFTQRQEFKQQLDYAYDLDQQQFAQLNHPAFIFYRRHSPMKGNVVLVYAIDNGLRAVILQKAARSSSQRDDAVECVKPTIKKRWRGWHKTLHFVQPSLEYLNHHDYINHDSYYVLGSTEYLKQAVSACYMPFVRIPAAAAAEKYPHFKHSYWALSETENLLFSVYDTWH</sequence>
<dbReference type="AlphaFoldDB" id="A0A4Q7B193"/>
<feature type="transmembrane region" description="Helical" evidence="1">
    <location>
        <begin position="20"/>
        <end position="47"/>
    </location>
</feature>
<keyword evidence="1" id="KW-0472">Membrane</keyword>